<sequence>MHMPRRWLDKPVVGHQRTWCGVWNWQVPLCYELSYHRDSFNVNVSMVTSSLAIPALGHFTCTIVMLAQSDSRNIHIAQSPKIFILIQSIIANFSYN</sequence>
<keyword evidence="2" id="KW-1185">Reference proteome</keyword>
<gene>
    <name evidence="1" type="ORF">V6N12_029711</name>
</gene>
<organism evidence="1 2">
    <name type="scientific">Hibiscus sabdariffa</name>
    <name type="common">roselle</name>
    <dbReference type="NCBI Taxonomy" id="183260"/>
    <lineage>
        <taxon>Eukaryota</taxon>
        <taxon>Viridiplantae</taxon>
        <taxon>Streptophyta</taxon>
        <taxon>Embryophyta</taxon>
        <taxon>Tracheophyta</taxon>
        <taxon>Spermatophyta</taxon>
        <taxon>Magnoliopsida</taxon>
        <taxon>eudicotyledons</taxon>
        <taxon>Gunneridae</taxon>
        <taxon>Pentapetalae</taxon>
        <taxon>rosids</taxon>
        <taxon>malvids</taxon>
        <taxon>Malvales</taxon>
        <taxon>Malvaceae</taxon>
        <taxon>Malvoideae</taxon>
        <taxon>Hibiscus</taxon>
    </lineage>
</organism>
<comment type="caution">
    <text evidence="1">The sequence shown here is derived from an EMBL/GenBank/DDBJ whole genome shotgun (WGS) entry which is preliminary data.</text>
</comment>
<protein>
    <submittedName>
        <fullName evidence="1">Uncharacterized protein</fullName>
    </submittedName>
</protein>
<evidence type="ECO:0000313" key="2">
    <source>
        <dbReference type="Proteomes" id="UP001472677"/>
    </source>
</evidence>
<proteinExistence type="predicted"/>
<dbReference type="EMBL" id="JBBPBM010000041">
    <property type="protein sequence ID" value="KAK8524858.1"/>
    <property type="molecule type" value="Genomic_DNA"/>
</dbReference>
<reference evidence="1 2" key="1">
    <citation type="journal article" date="2024" name="G3 (Bethesda)">
        <title>Genome assembly of Hibiscus sabdariffa L. provides insights into metabolisms of medicinal natural products.</title>
        <authorList>
            <person name="Kim T."/>
        </authorList>
    </citation>
    <scope>NUCLEOTIDE SEQUENCE [LARGE SCALE GENOMIC DNA]</scope>
    <source>
        <strain evidence="1">TK-2024</strain>
        <tissue evidence="1">Old leaves</tissue>
    </source>
</reference>
<dbReference type="Proteomes" id="UP001472677">
    <property type="component" value="Unassembled WGS sequence"/>
</dbReference>
<accession>A0ABR2CWX9</accession>
<evidence type="ECO:0000313" key="1">
    <source>
        <dbReference type="EMBL" id="KAK8524858.1"/>
    </source>
</evidence>
<name>A0ABR2CWX9_9ROSI</name>